<comment type="caution">
    <text evidence="2">The sequence shown here is derived from an EMBL/GenBank/DDBJ whole genome shotgun (WGS) entry which is preliminary data.</text>
</comment>
<keyword evidence="2" id="KW-0489">Methyltransferase</keyword>
<organism evidence="2 3">
    <name type="scientific">Sphingosinicella rhizophila</name>
    <dbReference type="NCBI Taxonomy" id="3050082"/>
    <lineage>
        <taxon>Bacteria</taxon>
        <taxon>Pseudomonadati</taxon>
        <taxon>Pseudomonadota</taxon>
        <taxon>Alphaproteobacteria</taxon>
        <taxon>Sphingomonadales</taxon>
        <taxon>Sphingosinicellaceae</taxon>
        <taxon>Sphingosinicella</taxon>
    </lineage>
</organism>
<keyword evidence="2" id="KW-0808">Transferase</keyword>
<dbReference type="PANTHER" id="PTHR45036">
    <property type="entry name" value="METHYLTRANSFERASE LIKE 7B"/>
    <property type="match status" value="1"/>
</dbReference>
<gene>
    <name evidence="2" type="ORF">RQX22_16235</name>
</gene>
<dbReference type="CDD" id="cd02440">
    <property type="entry name" value="AdoMet_MTases"/>
    <property type="match status" value="1"/>
</dbReference>
<accession>A0ABU3QAS8</accession>
<feature type="domain" description="Methyltransferase type 11" evidence="1">
    <location>
        <begin position="38"/>
        <end position="133"/>
    </location>
</feature>
<protein>
    <submittedName>
        <fullName evidence="2">Class I SAM-dependent methyltransferase</fullName>
    </submittedName>
</protein>
<dbReference type="EMBL" id="JAVUPU010000009">
    <property type="protein sequence ID" value="MDT9600510.1"/>
    <property type="molecule type" value="Genomic_DNA"/>
</dbReference>
<dbReference type="SUPFAM" id="SSF53335">
    <property type="entry name" value="S-adenosyl-L-methionine-dependent methyltransferases"/>
    <property type="match status" value="1"/>
</dbReference>
<dbReference type="InterPro" id="IPR029063">
    <property type="entry name" value="SAM-dependent_MTases_sf"/>
</dbReference>
<keyword evidence="3" id="KW-1185">Reference proteome</keyword>
<dbReference type="GO" id="GO:0032259">
    <property type="term" value="P:methylation"/>
    <property type="evidence" value="ECO:0007669"/>
    <property type="project" value="UniProtKB-KW"/>
</dbReference>
<dbReference type="RefSeq" id="WP_315727741.1">
    <property type="nucleotide sequence ID" value="NZ_JAVUPU010000009.1"/>
</dbReference>
<dbReference type="GO" id="GO:0008168">
    <property type="term" value="F:methyltransferase activity"/>
    <property type="evidence" value="ECO:0007669"/>
    <property type="project" value="UniProtKB-KW"/>
</dbReference>
<dbReference type="Pfam" id="PF08241">
    <property type="entry name" value="Methyltransf_11"/>
    <property type="match status" value="1"/>
</dbReference>
<evidence type="ECO:0000313" key="2">
    <source>
        <dbReference type="EMBL" id="MDT9600510.1"/>
    </source>
</evidence>
<dbReference type="InterPro" id="IPR052356">
    <property type="entry name" value="Thiol_S-MT"/>
</dbReference>
<evidence type="ECO:0000259" key="1">
    <source>
        <dbReference type="Pfam" id="PF08241"/>
    </source>
</evidence>
<sequence length="206" mass="22358">MNLYKSFILPALLDRSMGQEALFGPRRQALATAAGKILEIGFGSGANLPHYPDGVVSLHVIEPDGQLAKRALPRILASGRQVHAHPGKAEDLPFADASFDTIVSSFTLCSVSDPEQALREVARVLRPGGRFLFLEHGLCPEPGIARWQRRLNPLQKCLGGGCHLTRDMEALIQGAPFAARRSRSFFLPKLPKIGAYLTLGQATARP</sequence>
<dbReference type="Proteomes" id="UP001259572">
    <property type="component" value="Unassembled WGS sequence"/>
</dbReference>
<dbReference type="Gene3D" id="3.40.50.150">
    <property type="entry name" value="Vaccinia Virus protein VP39"/>
    <property type="match status" value="1"/>
</dbReference>
<proteinExistence type="predicted"/>
<evidence type="ECO:0000313" key="3">
    <source>
        <dbReference type="Proteomes" id="UP001259572"/>
    </source>
</evidence>
<name>A0ABU3QAS8_9SPHN</name>
<reference evidence="2 3" key="1">
    <citation type="submission" date="2023-05" db="EMBL/GenBank/DDBJ databases">
        <authorList>
            <person name="Guo Y."/>
        </authorList>
    </citation>
    <scope>NUCLEOTIDE SEQUENCE [LARGE SCALE GENOMIC DNA]</scope>
    <source>
        <strain evidence="2 3">GR2756</strain>
    </source>
</reference>
<dbReference type="PANTHER" id="PTHR45036:SF1">
    <property type="entry name" value="METHYLTRANSFERASE LIKE 7A"/>
    <property type="match status" value="1"/>
</dbReference>
<dbReference type="InterPro" id="IPR013216">
    <property type="entry name" value="Methyltransf_11"/>
</dbReference>